<dbReference type="STRING" id="1448315.A0A319C4J6"/>
<feature type="domain" description="Phospholipase/carboxylesterase/thioesterase" evidence="2">
    <location>
        <begin position="7"/>
        <end position="165"/>
    </location>
</feature>
<accession>A0A319C4J6</accession>
<dbReference type="RefSeq" id="XP_025490274.1">
    <property type="nucleotide sequence ID" value="XM_025632493.1"/>
</dbReference>
<dbReference type="InterPro" id="IPR029058">
    <property type="entry name" value="AB_hydrolase_fold"/>
</dbReference>
<dbReference type="PANTHER" id="PTHR10655:SF63">
    <property type="entry name" value="PHOSPHOLIPASE_CARBOXYLESTERASE_THIOESTERASE DOMAIN-CONTAINING PROTEIN"/>
    <property type="match status" value="1"/>
</dbReference>
<dbReference type="OrthoDB" id="2418081at2759"/>
<name>A0A319C4J6_9EURO</name>
<dbReference type="GeneID" id="37135234"/>
<dbReference type="InterPro" id="IPR050565">
    <property type="entry name" value="LYPA1-2/EST-like"/>
</dbReference>
<dbReference type="AlphaFoldDB" id="A0A319C4J6"/>
<dbReference type="PANTHER" id="PTHR10655">
    <property type="entry name" value="LYSOPHOSPHOLIPASE-RELATED"/>
    <property type="match status" value="1"/>
</dbReference>
<dbReference type="EMBL" id="KZ821713">
    <property type="protein sequence ID" value="PYH80074.1"/>
    <property type="molecule type" value="Genomic_DNA"/>
</dbReference>
<reference evidence="3 4" key="1">
    <citation type="submission" date="2016-12" db="EMBL/GenBank/DDBJ databases">
        <title>The genomes of Aspergillus section Nigri reveals drivers in fungal speciation.</title>
        <authorList>
            <consortium name="DOE Joint Genome Institute"/>
            <person name="Vesth T.C."/>
            <person name="Nybo J."/>
            <person name="Theobald S."/>
            <person name="Brandl J."/>
            <person name="Frisvad J.C."/>
            <person name="Nielsen K.F."/>
            <person name="Lyhne E.K."/>
            <person name="Kogle M.E."/>
            <person name="Kuo A."/>
            <person name="Riley R."/>
            <person name="Clum A."/>
            <person name="Nolan M."/>
            <person name="Lipzen A."/>
            <person name="Salamov A."/>
            <person name="Henrissat B."/>
            <person name="Wiebenga A."/>
            <person name="De Vries R.P."/>
            <person name="Grigoriev I.V."/>
            <person name="Mortensen U.H."/>
            <person name="Andersen M.R."/>
            <person name="Baker S.E."/>
        </authorList>
    </citation>
    <scope>NUCLEOTIDE SEQUENCE [LARGE SCALE GENOMIC DNA]</scope>
    <source>
        <strain evidence="3 4">CBS 121591</strain>
    </source>
</reference>
<dbReference type="GO" id="GO:0008474">
    <property type="term" value="F:palmitoyl-(protein) hydrolase activity"/>
    <property type="evidence" value="ECO:0007669"/>
    <property type="project" value="TreeGrafter"/>
</dbReference>
<keyword evidence="3" id="KW-0378">Hydrolase</keyword>
<keyword evidence="4" id="KW-1185">Reference proteome</keyword>
<dbReference type="VEuPathDB" id="FungiDB:BO82DRAFT_313814"/>
<dbReference type="InterPro" id="IPR003140">
    <property type="entry name" value="PLipase/COase/thioEstase"/>
</dbReference>
<sequence>MAFPAPHIHPAQTTHTHTAILLHGRGSKGPEFADELFSSMTSQAQTLPDALPTWRWVFPTSRDRLSTRFQEEICSWFDAYSLSDIEEQQDLQIEGLRESVLYILEILEQEISLLGGNASHVYLGGISQGMATALWTLFCAGGRIELRLGGVLGFCGWIPFAHEIGELVRQSAGSDVSQAQGLVCSFCVETLGLPQSFEGVGSQGSSLPLLRTRFLLGHGTDDIWVPVELGRQALQVIKGLSVGGVDWIEYAGAEGDGHWIKEPEGLDFMLKFLGGGSQFA</sequence>
<evidence type="ECO:0000313" key="3">
    <source>
        <dbReference type="EMBL" id="PYH80074.1"/>
    </source>
</evidence>
<dbReference type="Gene3D" id="3.40.50.1820">
    <property type="entry name" value="alpha/beta hydrolase"/>
    <property type="match status" value="1"/>
</dbReference>
<gene>
    <name evidence="3" type="ORF">BO82DRAFT_313814</name>
</gene>
<dbReference type="Proteomes" id="UP000248340">
    <property type="component" value="Unassembled WGS sequence"/>
</dbReference>
<dbReference type="GO" id="GO:0052689">
    <property type="term" value="F:carboxylic ester hydrolase activity"/>
    <property type="evidence" value="ECO:0007669"/>
    <property type="project" value="TreeGrafter"/>
</dbReference>
<evidence type="ECO:0000259" key="2">
    <source>
        <dbReference type="Pfam" id="PF02230"/>
    </source>
</evidence>
<evidence type="ECO:0000313" key="4">
    <source>
        <dbReference type="Proteomes" id="UP000248340"/>
    </source>
</evidence>
<protein>
    <submittedName>
        <fullName evidence="3">Alpha/beta-hydrolase</fullName>
    </submittedName>
</protein>
<dbReference type="SUPFAM" id="SSF53474">
    <property type="entry name" value="alpha/beta-Hydrolases"/>
    <property type="match status" value="1"/>
</dbReference>
<proteinExistence type="inferred from homology"/>
<dbReference type="Pfam" id="PF02230">
    <property type="entry name" value="Abhydrolase_2"/>
    <property type="match status" value="1"/>
</dbReference>
<evidence type="ECO:0000256" key="1">
    <source>
        <dbReference type="ARBA" id="ARBA00006499"/>
    </source>
</evidence>
<organism evidence="3 4">
    <name type="scientific">Aspergillus uvarum CBS 121591</name>
    <dbReference type="NCBI Taxonomy" id="1448315"/>
    <lineage>
        <taxon>Eukaryota</taxon>
        <taxon>Fungi</taxon>
        <taxon>Dikarya</taxon>
        <taxon>Ascomycota</taxon>
        <taxon>Pezizomycotina</taxon>
        <taxon>Eurotiomycetes</taxon>
        <taxon>Eurotiomycetidae</taxon>
        <taxon>Eurotiales</taxon>
        <taxon>Aspergillaceae</taxon>
        <taxon>Aspergillus</taxon>
        <taxon>Aspergillus subgen. Circumdati</taxon>
    </lineage>
</organism>
<dbReference type="GO" id="GO:0005737">
    <property type="term" value="C:cytoplasm"/>
    <property type="evidence" value="ECO:0007669"/>
    <property type="project" value="TreeGrafter"/>
</dbReference>
<comment type="similarity">
    <text evidence="1">Belongs to the AB hydrolase superfamily. AB hydrolase 2 family.</text>
</comment>